<feature type="domain" description="4Fe-4S ferredoxin-type" evidence="16">
    <location>
        <begin position="139"/>
        <end position="168"/>
    </location>
</feature>
<dbReference type="GO" id="GO:0008137">
    <property type="term" value="F:NADH dehydrogenase (ubiquinone) activity"/>
    <property type="evidence" value="ECO:0007669"/>
    <property type="project" value="InterPro"/>
</dbReference>
<dbReference type="InterPro" id="IPR017896">
    <property type="entry name" value="4Fe4S_Fe-S-bd"/>
</dbReference>
<reference evidence="19 20" key="1">
    <citation type="submission" date="2019-03" db="EMBL/GenBank/DDBJ databases">
        <title>Genomic Encyclopedia of Archaeal and Bacterial Type Strains, Phase II (KMG-II): from individual species to whole genera.</title>
        <authorList>
            <person name="Goeker M."/>
        </authorList>
    </citation>
    <scope>NUCLEOTIDE SEQUENCE [LARGE SCALE GENOMIC DNA]</scope>
    <source>
        <strain evidence="19 20">DSM 24425</strain>
    </source>
</reference>
<dbReference type="PROSITE" id="PS00642">
    <property type="entry name" value="COMPLEX1_75K_2"/>
    <property type="match status" value="1"/>
</dbReference>
<dbReference type="PROSITE" id="PS51379">
    <property type="entry name" value="4FE4S_FER_2"/>
    <property type="match status" value="2"/>
</dbReference>
<feature type="domain" description="4Fe-4S ferredoxin-type" evidence="16">
    <location>
        <begin position="181"/>
        <end position="211"/>
    </location>
</feature>
<protein>
    <submittedName>
        <fullName evidence="19">NADH-quinone oxidoreductase subunit G</fullName>
    </submittedName>
</protein>
<comment type="caution">
    <text evidence="19">The sequence shown here is derived from an EMBL/GenBank/DDBJ whole genome shotgun (WGS) entry which is preliminary data.</text>
</comment>
<dbReference type="SUPFAM" id="SSF53706">
    <property type="entry name" value="Formate dehydrogenase/DMSO reductase, domains 1-3"/>
    <property type="match status" value="1"/>
</dbReference>
<evidence type="ECO:0000259" key="17">
    <source>
        <dbReference type="PROSITE" id="PS51669"/>
    </source>
</evidence>
<dbReference type="SUPFAM" id="SSF54862">
    <property type="entry name" value="4Fe-4S ferredoxins"/>
    <property type="match status" value="1"/>
</dbReference>
<dbReference type="Pfam" id="PF13510">
    <property type="entry name" value="Fer2_4"/>
    <property type="match status" value="1"/>
</dbReference>
<comment type="cofactor">
    <cofactor evidence="14">
        <name>[2Fe-2S] cluster</name>
        <dbReference type="ChEBI" id="CHEBI:190135"/>
    </cofactor>
</comment>
<dbReference type="PANTHER" id="PTHR43105:SF10">
    <property type="entry name" value="NADH-QUINONE OXIDOREDUCTASE SUBUNIT G"/>
    <property type="match status" value="1"/>
</dbReference>
<evidence type="ECO:0000256" key="14">
    <source>
        <dbReference type="ARBA" id="ARBA00034078"/>
    </source>
</evidence>
<dbReference type="GO" id="GO:0051537">
    <property type="term" value="F:2 iron, 2 sulfur cluster binding"/>
    <property type="evidence" value="ECO:0007669"/>
    <property type="project" value="UniProtKB-KW"/>
</dbReference>
<dbReference type="PANTHER" id="PTHR43105">
    <property type="entry name" value="RESPIRATORY NITRATE REDUCTASE"/>
    <property type="match status" value="1"/>
</dbReference>
<dbReference type="Gene3D" id="3.30.200.210">
    <property type="match status" value="1"/>
</dbReference>
<feature type="domain" description="2Fe-2S ferredoxin-type" evidence="15">
    <location>
        <begin position="2"/>
        <end position="80"/>
    </location>
</feature>
<dbReference type="Gene3D" id="3.10.20.740">
    <property type="match status" value="1"/>
</dbReference>
<evidence type="ECO:0000313" key="19">
    <source>
        <dbReference type="EMBL" id="TCK05408.1"/>
    </source>
</evidence>
<dbReference type="PROSITE" id="PS00643">
    <property type="entry name" value="COMPLEX1_75K_3"/>
    <property type="match status" value="1"/>
</dbReference>
<dbReference type="SUPFAM" id="SSF54292">
    <property type="entry name" value="2Fe-2S ferredoxin-like"/>
    <property type="match status" value="1"/>
</dbReference>
<dbReference type="PROSITE" id="PS00551">
    <property type="entry name" value="MOLYBDOPTERIN_PROK_1"/>
    <property type="match status" value="1"/>
</dbReference>
<keyword evidence="20" id="KW-1185">Reference proteome</keyword>
<evidence type="ECO:0000256" key="10">
    <source>
        <dbReference type="ARBA" id="ARBA00023004"/>
    </source>
</evidence>
<evidence type="ECO:0000256" key="5">
    <source>
        <dbReference type="ARBA" id="ARBA00022714"/>
    </source>
</evidence>
<dbReference type="GO" id="GO:0051539">
    <property type="term" value="F:4 iron, 4 sulfur cluster binding"/>
    <property type="evidence" value="ECO:0007669"/>
    <property type="project" value="UniProtKB-KW"/>
</dbReference>
<keyword evidence="13" id="KW-0472">Membrane</keyword>
<comment type="cofactor">
    <cofactor evidence="1">
        <name>[4Fe-4S] cluster</name>
        <dbReference type="ChEBI" id="CHEBI:49883"/>
    </cofactor>
</comment>
<evidence type="ECO:0000256" key="7">
    <source>
        <dbReference type="ARBA" id="ARBA00022723"/>
    </source>
</evidence>
<dbReference type="GO" id="GO:0046872">
    <property type="term" value="F:metal ion binding"/>
    <property type="evidence" value="ECO:0007669"/>
    <property type="project" value="UniProtKB-KW"/>
</dbReference>
<evidence type="ECO:0000256" key="3">
    <source>
        <dbReference type="ARBA" id="ARBA00005404"/>
    </source>
</evidence>
<dbReference type="Proteomes" id="UP000295777">
    <property type="component" value="Unassembled WGS sequence"/>
</dbReference>
<evidence type="ECO:0000256" key="2">
    <source>
        <dbReference type="ARBA" id="ARBA00004370"/>
    </source>
</evidence>
<evidence type="ECO:0000259" key="15">
    <source>
        <dbReference type="PROSITE" id="PS51085"/>
    </source>
</evidence>
<dbReference type="InterPro" id="IPR036010">
    <property type="entry name" value="2Fe-2S_ferredoxin-like_sf"/>
</dbReference>
<evidence type="ECO:0000256" key="12">
    <source>
        <dbReference type="ARBA" id="ARBA00023027"/>
    </source>
</evidence>
<dbReference type="Pfam" id="PF10588">
    <property type="entry name" value="NADH-G_4Fe-4S_3"/>
    <property type="match status" value="1"/>
</dbReference>
<dbReference type="SMART" id="SM00929">
    <property type="entry name" value="NADH-G_4Fe-4S_3"/>
    <property type="match status" value="1"/>
</dbReference>
<keyword evidence="11" id="KW-0411">Iron-sulfur</keyword>
<dbReference type="FunFam" id="3.10.20.740:FF:000004">
    <property type="entry name" value="NADH-quinone oxidoreductase"/>
    <property type="match status" value="1"/>
</dbReference>
<evidence type="ECO:0000256" key="4">
    <source>
        <dbReference type="ARBA" id="ARBA00022485"/>
    </source>
</evidence>
<evidence type="ECO:0000256" key="8">
    <source>
        <dbReference type="ARBA" id="ARBA00022737"/>
    </source>
</evidence>
<keyword evidence="9" id="KW-1278">Translocase</keyword>
<dbReference type="SMART" id="SM00926">
    <property type="entry name" value="Molybdop_Fe4S4"/>
    <property type="match status" value="1"/>
</dbReference>
<keyword evidence="4" id="KW-0004">4Fe-4S</keyword>
<keyword evidence="5" id="KW-0001">2Fe-2S</keyword>
<dbReference type="Pfam" id="PF04879">
    <property type="entry name" value="Molybdop_Fe4S4"/>
    <property type="match status" value="1"/>
</dbReference>
<evidence type="ECO:0000259" key="18">
    <source>
        <dbReference type="PROSITE" id="PS51839"/>
    </source>
</evidence>
<feature type="domain" description="4Fe-4S Mo/W bis-MGD-type" evidence="17">
    <location>
        <begin position="219"/>
        <end position="277"/>
    </location>
</feature>
<evidence type="ECO:0000259" key="16">
    <source>
        <dbReference type="PROSITE" id="PS51379"/>
    </source>
</evidence>
<gene>
    <name evidence="19" type="ORF">CLV27_0836</name>
</gene>
<dbReference type="OrthoDB" id="9803192at2"/>
<dbReference type="PROSITE" id="PS51085">
    <property type="entry name" value="2FE2S_FER_2"/>
    <property type="match status" value="1"/>
</dbReference>
<keyword evidence="6" id="KW-0874">Quinone</keyword>
<dbReference type="GO" id="GO:0016491">
    <property type="term" value="F:oxidoreductase activity"/>
    <property type="evidence" value="ECO:0007669"/>
    <property type="project" value="InterPro"/>
</dbReference>
<sequence length="730" mass="81730">MNSFKIVIDGKECEAYPGETVLQVAERNGIVIPVFCYHRELRPEGACRVCLVEVEGAPRLATACTLKAMPNMVVRTNTERVKKARAGVIELILNNHTLECPICDKSGECELQMTGFRHGPKKSRYKEPRREKDIVIKGPLIEIDNDRCILCRRCIRMCGENMGNRVLGILKRGYKAYVSPFKGDFLESGCRHCGSCIDVCPVGSLLDRAFKYKDRPWRMEKTWTTCTFCGSGCRLEVDTYHGRIKRVVGRIGVNSGHNRGYLCVRGKWGWDVVYSERRLKKPLLKDGEGLREITLQEAIDVLKEKVCGRRVNLYVDSSLTNEELEFLYAVFGGENVTSDAYSFSQALSGISEITGSFETDRFSSIYDADIVFVVGDFIEEITPVVATLLRLAVIQRGKRLIRLGTFPSKLDSVAFQSLLVGEEDLIDTLKHFIMGALDSSYTSNSRDIDRAAKVLRNKKVAFVLAGLTLFSPDVKEISKTVAYLAKRLFANSPVIVVPPKANSIKVSKLFNLKKPSELEGEVNVLVNVELNRDFPGVSLKEGFTVLFSPYYTRDVALADLIIPVETGLEKRGTVEGVEGELSLETSLEPEYSLKEILNSLPLEPVEVLRKEFPLNEELGHTSLKREEGEFYLTVLLNRTGWNSVSYYSENVSRVASGRVLLLNPEDGKGREIVTLKTSGGELTVPVKEWEGVPQGRALLRIERFTRDVSQLLRGYFPAMTGIPCKLLLEA</sequence>
<evidence type="ECO:0000256" key="1">
    <source>
        <dbReference type="ARBA" id="ARBA00001966"/>
    </source>
</evidence>
<dbReference type="CDD" id="cd00207">
    <property type="entry name" value="fer2"/>
    <property type="match status" value="1"/>
</dbReference>
<evidence type="ECO:0000313" key="20">
    <source>
        <dbReference type="Proteomes" id="UP000295777"/>
    </source>
</evidence>
<dbReference type="Gene3D" id="3.30.70.20">
    <property type="match status" value="1"/>
</dbReference>
<dbReference type="InterPro" id="IPR000283">
    <property type="entry name" value="NADH_UbQ_OxRdtase_75kDa_su_CS"/>
</dbReference>
<dbReference type="FunFam" id="3.30.70.20:FF:000035">
    <property type="entry name" value="Iron hydrogenase 1"/>
    <property type="match status" value="1"/>
</dbReference>
<comment type="similarity">
    <text evidence="3">Belongs to the complex I 75 kDa subunit family.</text>
</comment>
<dbReference type="PROSITE" id="PS51669">
    <property type="entry name" value="4FE4S_MOW_BIS_MGD"/>
    <property type="match status" value="1"/>
</dbReference>
<dbReference type="InterPro" id="IPR017900">
    <property type="entry name" value="4Fe4S_Fe_S_CS"/>
</dbReference>
<dbReference type="PROSITE" id="PS00641">
    <property type="entry name" value="COMPLEX1_75K_1"/>
    <property type="match status" value="1"/>
</dbReference>
<evidence type="ECO:0000256" key="11">
    <source>
        <dbReference type="ARBA" id="ARBA00023014"/>
    </source>
</evidence>
<dbReference type="InterPro" id="IPR019574">
    <property type="entry name" value="NADH_UbQ_OxRdtase_Gsu_4Fe4S-bd"/>
</dbReference>
<dbReference type="PROSITE" id="PS51839">
    <property type="entry name" value="4FE4S_HC3"/>
    <property type="match status" value="1"/>
</dbReference>
<dbReference type="AlphaFoldDB" id="A0A4R1GC49"/>
<dbReference type="InterPro" id="IPR001041">
    <property type="entry name" value="2Fe-2S_ferredoxin-type"/>
</dbReference>
<keyword evidence="7" id="KW-0479">Metal-binding</keyword>
<dbReference type="EMBL" id="SMFV01000002">
    <property type="protein sequence ID" value="TCK05408.1"/>
    <property type="molecule type" value="Genomic_DNA"/>
</dbReference>
<dbReference type="InterPro" id="IPR050123">
    <property type="entry name" value="Prok_molybdopt-oxidoreductase"/>
</dbReference>
<proteinExistence type="inferred from homology"/>
<keyword evidence="10" id="KW-0408">Iron</keyword>
<evidence type="ECO:0000256" key="13">
    <source>
        <dbReference type="ARBA" id="ARBA00023136"/>
    </source>
</evidence>
<dbReference type="RefSeq" id="WP_132526091.1">
    <property type="nucleotide sequence ID" value="NZ_SMFV01000002.1"/>
</dbReference>
<dbReference type="InterPro" id="IPR054351">
    <property type="entry name" value="NADH_UbQ_OxRdtase_ferredoxin"/>
</dbReference>
<feature type="domain" description="4Fe-4S His(Cys)3-ligated-type" evidence="18">
    <location>
        <begin position="80"/>
        <end position="119"/>
    </location>
</feature>
<dbReference type="InterPro" id="IPR027467">
    <property type="entry name" value="MopterinOxRdtase_cofactor_BS"/>
</dbReference>
<dbReference type="PROSITE" id="PS00198">
    <property type="entry name" value="4FE4S_FER_1"/>
    <property type="match status" value="2"/>
</dbReference>
<dbReference type="InterPro" id="IPR006963">
    <property type="entry name" value="Mopterin_OxRdtase_4Fe-4S_dom"/>
</dbReference>
<dbReference type="GO" id="GO:0048038">
    <property type="term" value="F:quinone binding"/>
    <property type="evidence" value="ECO:0007669"/>
    <property type="project" value="UniProtKB-KW"/>
</dbReference>
<keyword evidence="12" id="KW-0520">NAD</keyword>
<dbReference type="GO" id="GO:0016020">
    <property type="term" value="C:membrane"/>
    <property type="evidence" value="ECO:0007669"/>
    <property type="project" value="UniProtKB-SubCell"/>
</dbReference>
<name>A0A4R1GC49_9BACT</name>
<evidence type="ECO:0000256" key="9">
    <source>
        <dbReference type="ARBA" id="ARBA00022967"/>
    </source>
</evidence>
<evidence type="ECO:0000256" key="6">
    <source>
        <dbReference type="ARBA" id="ARBA00022719"/>
    </source>
</evidence>
<dbReference type="GO" id="GO:0042773">
    <property type="term" value="P:ATP synthesis coupled electron transport"/>
    <property type="evidence" value="ECO:0007669"/>
    <property type="project" value="InterPro"/>
</dbReference>
<keyword evidence="8" id="KW-0677">Repeat</keyword>
<organism evidence="19 20">
    <name type="scientific">Phorcysia thermohydrogeniphila</name>
    <dbReference type="NCBI Taxonomy" id="936138"/>
    <lineage>
        <taxon>Bacteria</taxon>
        <taxon>Pseudomonadati</taxon>
        <taxon>Aquificota</taxon>
        <taxon>Aquificia</taxon>
        <taxon>Desulfurobacteriales</taxon>
        <taxon>Desulfurobacteriaceae</taxon>
        <taxon>Phorcysia</taxon>
    </lineage>
</organism>
<comment type="subcellular location">
    <subcellularLocation>
        <location evidence="2">Membrane</location>
    </subcellularLocation>
</comment>
<dbReference type="Pfam" id="PF22117">
    <property type="entry name" value="Fer4_Nqo3"/>
    <property type="match status" value="1"/>
</dbReference>
<accession>A0A4R1GC49</accession>